<dbReference type="InterPro" id="IPR050493">
    <property type="entry name" value="FAD-dep_Monooxygenase_BioMet"/>
</dbReference>
<keyword evidence="2" id="KW-0285">Flavoprotein</keyword>
<accession>A0A0D2FZ97</accession>
<evidence type="ECO:0000256" key="1">
    <source>
        <dbReference type="ARBA" id="ARBA00007992"/>
    </source>
</evidence>
<dbReference type="GO" id="GO:0004497">
    <property type="term" value="F:monooxygenase activity"/>
    <property type="evidence" value="ECO:0007669"/>
    <property type="project" value="UniProtKB-KW"/>
</dbReference>
<evidence type="ECO:0000259" key="6">
    <source>
        <dbReference type="Pfam" id="PF01494"/>
    </source>
</evidence>
<evidence type="ECO:0000313" key="8">
    <source>
        <dbReference type="Proteomes" id="UP000054266"/>
    </source>
</evidence>
<dbReference type="STRING" id="5601.A0A0D2FZ97"/>
<dbReference type="Gene3D" id="3.50.50.60">
    <property type="entry name" value="FAD/NAD(P)-binding domain"/>
    <property type="match status" value="1"/>
</dbReference>
<dbReference type="PRINTS" id="PR00420">
    <property type="entry name" value="RNGMNOXGNASE"/>
</dbReference>
<dbReference type="InterPro" id="IPR002938">
    <property type="entry name" value="FAD-bd"/>
</dbReference>
<comment type="similarity">
    <text evidence="1">Belongs to the paxM FAD-dependent monooxygenase family.</text>
</comment>
<dbReference type="AlphaFoldDB" id="A0A0D2FZ97"/>
<name>A0A0D2FZ97_9EURO</name>
<evidence type="ECO:0000256" key="5">
    <source>
        <dbReference type="ARBA" id="ARBA00023033"/>
    </source>
</evidence>
<keyword evidence="3" id="KW-0274">FAD</keyword>
<feature type="domain" description="FAD-binding" evidence="6">
    <location>
        <begin position="3"/>
        <end position="353"/>
    </location>
</feature>
<evidence type="ECO:0000256" key="4">
    <source>
        <dbReference type="ARBA" id="ARBA00023002"/>
    </source>
</evidence>
<dbReference type="InterPro" id="IPR036188">
    <property type="entry name" value="FAD/NAD-bd_sf"/>
</dbReference>
<evidence type="ECO:0000256" key="3">
    <source>
        <dbReference type="ARBA" id="ARBA00022827"/>
    </source>
</evidence>
<dbReference type="HOGENOM" id="CLU_009665_19_3_1"/>
<proteinExistence type="inferred from homology"/>
<keyword evidence="5" id="KW-0503">Monooxygenase</keyword>
<dbReference type="EMBL" id="KN846960">
    <property type="protein sequence ID" value="KIW65209.1"/>
    <property type="molecule type" value="Genomic_DNA"/>
</dbReference>
<keyword evidence="8" id="KW-1185">Reference proteome</keyword>
<keyword evidence="4" id="KW-0560">Oxidoreductase</keyword>
<sequence length="388" mass="42741">MLNVAIAGAGVTGLVTAFALARYGHSVDVYERKPEDVFANEGGAGIQLQPNAMRVLDTWGIDISDVAHVSGGVVMRRYSTGESLGVVEPAIGYQMYVLRSDFRRAMLAKALAAGVRVHFGTDVAGVDALLPALLLKDGVTIRADLVIGADGIRSKVRQSLFPSIKLELRPECTFQMQLPFSALKSQTARQIISDPLATIFLGPGTGIVMSPVPSRKILDLQFLMTDYGWDKDMNPERWNTFVPDMTYLRQQYKEFGGIIPETLSLGKGAWKWRFVECVAPTWVSQNGRVILAGDAVHAMVPYAGQGAGMCVEDAAVLAELFRNISPLDGARIQVLAKMYQQLRKPRTDRCHRRAKYVGVSWALPDGKMQQKRDAALRRAMDNKSELRR</sequence>
<reference evidence="7 8" key="1">
    <citation type="submission" date="2015-01" db="EMBL/GenBank/DDBJ databases">
        <title>The Genome Sequence of Capronia semiimmersa CBS27337.</title>
        <authorList>
            <consortium name="The Broad Institute Genomics Platform"/>
            <person name="Cuomo C."/>
            <person name="de Hoog S."/>
            <person name="Gorbushina A."/>
            <person name="Stielow B."/>
            <person name="Teixiera M."/>
            <person name="Abouelleil A."/>
            <person name="Chapman S.B."/>
            <person name="Priest M."/>
            <person name="Young S.K."/>
            <person name="Wortman J."/>
            <person name="Nusbaum C."/>
            <person name="Birren B."/>
        </authorList>
    </citation>
    <scope>NUCLEOTIDE SEQUENCE [LARGE SCALE GENOMIC DNA]</scope>
    <source>
        <strain evidence="7 8">CBS 27337</strain>
    </source>
</reference>
<dbReference type="SUPFAM" id="SSF51905">
    <property type="entry name" value="FAD/NAD(P)-binding domain"/>
    <property type="match status" value="1"/>
</dbReference>
<dbReference type="PANTHER" id="PTHR13789:SF147">
    <property type="entry name" value="PUTATIVE (AFU_ORTHOLOGUE AFUA_2G01950)-RELATED"/>
    <property type="match status" value="1"/>
</dbReference>
<dbReference type="Pfam" id="PF01494">
    <property type="entry name" value="FAD_binding_3"/>
    <property type="match status" value="1"/>
</dbReference>
<dbReference type="GO" id="GO:0071949">
    <property type="term" value="F:FAD binding"/>
    <property type="evidence" value="ECO:0007669"/>
    <property type="project" value="InterPro"/>
</dbReference>
<dbReference type="PANTHER" id="PTHR13789">
    <property type="entry name" value="MONOOXYGENASE"/>
    <property type="match status" value="1"/>
</dbReference>
<organism evidence="7 8">
    <name type="scientific">Phialophora macrospora</name>
    <dbReference type="NCBI Taxonomy" id="1851006"/>
    <lineage>
        <taxon>Eukaryota</taxon>
        <taxon>Fungi</taxon>
        <taxon>Dikarya</taxon>
        <taxon>Ascomycota</taxon>
        <taxon>Pezizomycotina</taxon>
        <taxon>Eurotiomycetes</taxon>
        <taxon>Chaetothyriomycetidae</taxon>
        <taxon>Chaetothyriales</taxon>
        <taxon>Herpotrichiellaceae</taxon>
        <taxon>Phialophora</taxon>
    </lineage>
</organism>
<dbReference type="Proteomes" id="UP000054266">
    <property type="component" value="Unassembled WGS sequence"/>
</dbReference>
<evidence type="ECO:0000313" key="7">
    <source>
        <dbReference type="EMBL" id="KIW65209.1"/>
    </source>
</evidence>
<gene>
    <name evidence="7" type="ORF">PV04_07488</name>
</gene>
<protein>
    <recommendedName>
        <fullName evidence="6">FAD-binding domain-containing protein</fullName>
    </recommendedName>
</protein>
<evidence type="ECO:0000256" key="2">
    <source>
        <dbReference type="ARBA" id="ARBA00022630"/>
    </source>
</evidence>